<dbReference type="Pfam" id="PF01557">
    <property type="entry name" value="FAA_hydrolase"/>
    <property type="match status" value="1"/>
</dbReference>
<sequence length="268" mass="28362">MAYTEKVERVAEALAGQHAARERFEPLAGDLALDSLDEAYAAQRALIQRWSEGTRGPIAGYKIALTSRAVQELCGVDHPCAGAIFGSTVVESPATVARGDFVRLGLEFELCLRLGCDLPGGPQPYTAETVRDAVDMAVPAFELVEDRASDYAKLNAISLVADNCWCGGIVLGQVTGDWRSLDLSANPVRLEYTHGGATETETATTGAALGDPLNALAWVANVLCGQGRPLEAGMWVMTGSTLKTRFAEAGDRAVYTVEGLGSVEVDVV</sequence>
<evidence type="ECO:0000313" key="3">
    <source>
        <dbReference type="EMBL" id="GHD49739.1"/>
    </source>
</evidence>
<dbReference type="InterPro" id="IPR036663">
    <property type="entry name" value="Fumarylacetoacetase_C_sf"/>
</dbReference>
<gene>
    <name evidence="3" type="ORF">GCM10017083_22370</name>
</gene>
<proteinExistence type="predicted"/>
<feature type="domain" description="Fumarylacetoacetase-like C-terminal" evidence="2">
    <location>
        <begin position="87"/>
        <end position="268"/>
    </location>
</feature>
<dbReference type="PANTHER" id="PTHR30143">
    <property type="entry name" value="ACID HYDRATASE"/>
    <property type="match status" value="1"/>
</dbReference>
<keyword evidence="1" id="KW-0456">Lyase</keyword>
<reference evidence="3" key="1">
    <citation type="journal article" date="2014" name="Int. J. Syst. Evol. Microbiol.">
        <title>Complete genome sequence of Corynebacterium casei LMG S-19264T (=DSM 44701T), isolated from a smear-ripened cheese.</title>
        <authorList>
            <consortium name="US DOE Joint Genome Institute (JGI-PGF)"/>
            <person name="Walter F."/>
            <person name="Albersmeier A."/>
            <person name="Kalinowski J."/>
            <person name="Ruckert C."/>
        </authorList>
    </citation>
    <scope>NUCLEOTIDE SEQUENCE</scope>
    <source>
        <strain evidence="3">KCTC 42651</strain>
    </source>
</reference>
<dbReference type="GO" id="GO:0005737">
    <property type="term" value="C:cytoplasm"/>
    <property type="evidence" value="ECO:0007669"/>
    <property type="project" value="TreeGrafter"/>
</dbReference>
<dbReference type="EMBL" id="BMZS01000004">
    <property type="protein sequence ID" value="GHD49739.1"/>
    <property type="molecule type" value="Genomic_DNA"/>
</dbReference>
<dbReference type="PANTHER" id="PTHR30143:SF0">
    <property type="entry name" value="2-KETO-4-PENTENOATE HYDRATASE"/>
    <property type="match status" value="1"/>
</dbReference>
<reference evidence="3" key="2">
    <citation type="submission" date="2020-09" db="EMBL/GenBank/DDBJ databases">
        <authorList>
            <person name="Sun Q."/>
            <person name="Kim S."/>
        </authorList>
    </citation>
    <scope>NUCLEOTIDE SEQUENCE</scope>
    <source>
        <strain evidence="3">KCTC 42651</strain>
    </source>
</reference>
<organism evidence="3 4">
    <name type="scientific">Thalassobaculum fulvum</name>
    <dbReference type="NCBI Taxonomy" id="1633335"/>
    <lineage>
        <taxon>Bacteria</taxon>
        <taxon>Pseudomonadati</taxon>
        <taxon>Pseudomonadota</taxon>
        <taxon>Alphaproteobacteria</taxon>
        <taxon>Rhodospirillales</taxon>
        <taxon>Thalassobaculaceae</taxon>
        <taxon>Thalassobaculum</taxon>
    </lineage>
</organism>
<accession>A0A919CPD7</accession>
<dbReference type="Proteomes" id="UP000630353">
    <property type="component" value="Unassembled WGS sequence"/>
</dbReference>
<dbReference type="Gene3D" id="3.90.850.10">
    <property type="entry name" value="Fumarylacetoacetase-like, C-terminal domain"/>
    <property type="match status" value="1"/>
</dbReference>
<comment type="caution">
    <text evidence="3">The sequence shown here is derived from an EMBL/GenBank/DDBJ whole genome shotgun (WGS) entry which is preliminary data.</text>
</comment>
<evidence type="ECO:0000256" key="1">
    <source>
        <dbReference type="ARBA" id="ARBA00023239"/>
    </source>
</evidence>
<dbReference type="SUPFAM" id="SSF56529">
    <property type="entry name" value="FAH"/>
    <property type="match status" value="1"/>
</dbReference>
<dbReference type="GO" id="GO:0008684">
    <property type="term" value="F:2-oxopent-4-enoate hydratase activity"/>
    <property type="evidence" value="ECO:0007669"/>
    <property type="project" value="TreeGrafter"/>
</dbReference>
<evidence type="ECO:0000259" key="2">
    <source>
        <dbReference type="Pfam" id="PF01557"/>
    </source>
</evidence>
<dbReference type="AlphaFoldDB" id="A0A919CPD7"/>
<protein>
    <submittedName>
        <fullName evidence="3">Hydratase</fullName>
    </submittedName>
</protein>
<keyword evidence="4" id="KW-1185">Reference proteome</keyword>
<dbReference type="RefSeq" id="WP_189989375.1">
    <property type="nucleotide sequence ID" value="NZ_BMZS01000004.1"/>
</dbReference>
<dbReference type="InterPro" id="IPR050772">
    <property type="entry name" value="Hydratase-Decarb/MhpD_sf"/>
</dbReference>
<dbReference type="InterPro" id="IPR011234">
    <property type="entry name" value="Fumarylacetoacetase-like_C"/>
</dbReference>
<name>A0A919CPD7_9PROT</name>
<evidence type="ECO:0000313" key="4">
    <source>
        <dbReference type="Proteomes" id="UP000630353"/>
    </source>
</evidence>